<dbReference type="eggNOG" id="arCOG01403">
    <property type="taxonomic scope" value="Archaea"/>
</dbReference>
<dbReference type="InParanoid" id="A9A155"/>
<dbReference type="CDD" id="cd03801">
    <property type="entry name" value="GT4_PimA-like"/>
    <property type="match status" value="1"/>
</dbReference>
<name>A9A155_NITMS</name>
<dbReference type="RefSeq" id="WP_012214503.1">
    <property type="nucleotide sequence ID" value="NC_010085.1"/>
</dbReference>
<dbReference type="GeneID" id="5773206"/>
<dbReference type="InterPro" id="IPR050194">
    <property type="entry name" value="Glycosyltransferase_grp1"/>
</dbReference>
<proteinExistence type="predicted"/>
<dbReference type="Pfam" id="PF00534">
    <property type="entry name" value="Glycos_transf_1"/>
    <property type="match status" value="1"/>
</dbReference>
<dbReference type="Proteomes" id="UP000000792">
    <property type="component" value="Chromosome"/>
</dbReference>
<evidence type="ECO:0000259" key="2">
    <source>
        <dbReference type="Pfam" id="PF13439"/>
    </source>
</evidence>
<keyword evidence="3" id="KW-0808">Transferase</keyword>
<organism evidence="3 4">
    <name type="scientific">Nitrosopumilus maritimus (strain SCM1)</name>
    <dbReference type="NCBI Taxonomy" id="436308"/>
    <lineage>
        <taxon>Archaea</taxon>
        <taxon>Nitrososphaerota</taxon>
        <taxon>Nitrososphaeria</taxon>
        <taxon>Nitrosopumilales</taxon>
        <taxon>Nitrosopumilaceae</taxon>
        <taxon>Nitrosopumilus</taxon>
    </lineage>
</organism>
<dbReference type="PANTHER" id="PTHR45947:SF3">
    <property type="entry name" value="SULFOQUINOVOSYL TRANSFERASE SQD2"/>
    <property type="match status" value="1"/>
</dbReference>
<accession>A9A155</accession>
<reference evidence="3 4" key="1">
    <citation type="journal article" date="2010" name="Proc. Natl. Acad. Sci. U.S.A.">
        <title>Nitrosopumilus maritimus genome reveals unique mechanisms for nitrification and autotrophy in globally distributed marine crenarchaea.</title>
        <authorList>
            <person name="Walker C.B."/>
            <person name="de la Torre J.R."/>
            <person name="Klotz M.G."/>
            <person name="Urakawa H."/>
            <person name="Pinel N."/>
            <person name="Arp D.J."/>
            <person name="Brochier-Armanet C."/>
            <person name="Chain P.S."/>
            <person name="Chan P.P."/>
            <person name="Gollabgir A."/>
            <person name="Hemp J."/>
            <person name="Hugler M."/>
            <person name="Karr E.A."/>
            <person name="Konneke M."/>
            <person name="Shin M."/>
            <person name="Lawton T.J."/>
            <person name="Lowe T."/>
            <person name="Martens-Habbena W."/>
            <person name="Sayavedra-Soto L.A."/>
            <person name="Lang D."/>
            <person name="Sievert S.M."/>
            <person name="Rosenzweig A.C."/>
            <person name="Manning G."/>
            <person name="Stahl D.A."/>
        </authorList>
    </citation>
    <scope>NUCLEOTIDE SEQUENCE [LARGE SCALE GENOMIC DNA]</scope>
    <source>
        <strain evidence="3 4">SCM1</strain>
    </source>
</reference>
<dbReference type="EnsemblBacteria" id="ABX12016">
    <property type="protein sequence ID" value="ABX12016"/>
    <property type="gene ID" value="Nmar_0116"/>
</dbReference>
<dbReference type="AlphaFoldDB" id="A9A155"/>
<evidence type="ECO:0000313" key="4">
    <source>
        <dbReference type="Proteomes" id="UP000000792"/>
    </source>
</evidence>
<dbReference type="HOGENOM" id="CLU_009583_2_5_2"/>
<dbReference type="Gene3D" id="3.40.50.2000">
    <property type="entry name" value="Glycogen Phosphorylase B"/>
    <property type="match status" value="2"/>
</dbReference>
<gene>
    <name evidence="3" type="ordered locus">Nmar_0116</name>
</gene>
<sequence length="341" mass="38214">MKILIISPTQEGIGGVARHVQGLTKFLKNDGHEVDVISSENTFTIPIRKLKNPSFMLSSFLKTKFSKKYDVVHAQNVVSAFAMKNVLGKKLLAIHGIHHEQVDHLHGKTAGNVAKDYEDKALNWVDAITVSSKEMLDYYSQKGLNTFFLPNALDIQSITKKSNRKFDKQIVYAARLSKEKGILEVLDVAEKLPQDIHLLILGSGVEENKVKELSELQKNIHFLGYQNRENTLSIIRGSDLLIQPSRMEGGLSYTLLESMACGTPIICTDVGGAKDTLSHMKNAFIIKPENSTELKNAINQLMNNSKQREELKNNALDEIKNHDWSVVGPKYVEIYQKLLSS</sequence>
<dbReference type="FunCoup" id="A9A155">
    <property type="interactions" value="50"/>
</dbReference>
<feature type="domain" description="Glycosyl transferase family 1" evidence="1">
    <location>
        <begin position="160"/>
        <end position="315"/>
    </location>
</feature>
<evidence type="ECO:0000259" key="1">
    <source>
        <dbReference type="Pfam" id="PF00534"/>
    </source>
</evidence>
<dbReference type="Pfam" id="PF13439">
    <property type="entry name" value="Glyco_transf_4"/>
    <property type="match status" value="1"/>
</dbReference>
<dbReference type="PANTHER" id="PTHR45947">
    <property type="entry name" value="SULFOQUINOVOSYL TRANSFERASE SQD2"/>
    <property type="match status" value="1"/>
</dbReference>
<dbReference type="KEGG" id="nmr:Nmar_0116"/>
<dbReference type="EMBL" id="CP000866">
    <property type="protein sequence ID" value="ABX12016.1"/>
    <property type="molecule type" value="Genomic_DNA"/>
</dbReference>
<dbReference type="STRING" id="436308.Nmar_0116"/>
<dbReference type="SUPFAM" id="SSF53756">
    <property type="entry name" value="UDP-Glycosyltransferase/glycogen phosphorylase"/>
    <property type="match status" value="1"/>
</dbReference>
<dbReference type="InterPro" id="IPR028098">
    <property type="entry name" value="Glyco_trans_4-like_N"/>
</dbReference>
<evidence type="ECO:0000313" key="3">
    <source>
        <dbReference type="EMBL" id="ABX12016.1"/>
    </source>
</evidence>
<dbReference type="InterPro" id="IPR001296">
    <property type="entry name" value="Glyco_trans_1"/>
</dbReference>
<protein>
    <submittedName>
        <fullName evidence="3">Glycosyl transferase group 1</fullName>
    </submittedName>
</protein>
<dbReference type="GO" id="GO:0016757">
    <property type="term" value="F:glycosyltransferase activity"/>
    <property type="evidence" value="ECO:0000318"/>
    <property type="project" value="GO_Central"/>
</dbReference>
<dbReference type="OrthoDB" id="132546at2157"/>
<dbReference type="PhylomeDB" id="A9A155"/>
<dbReference type="CAZy" id="GT4">
    <property type="family name" value="Glycosyltransferase Family 4"/>
</dbReference>
<feature type="domain" description="Glycosyltransferase subfamily 4-like N-terminal" evidence="2">
    <location>
        <begin position="13"/>
        <end position="155"/>
    </location>
</feature>
<keyword evidence="4" id="KW-1185">Reference proteome</keyword>